<dbReference type="Pfam" id="PF16073">
    <property type="entry name" value="SAT"/>
    <property type="match status" value="1"/>
</dbReference>
<dbReference type="SUPFAM" id="SSF55048">
    <property type="entry name" value="Probable ACP-binding domain of malonyl-CoA ACP transacylase"/>
    <property type="match status" value="1"/>
</dbReference>
<feature type="domain" description="Carrier" evidence="8">
    <location>
        <begin position="1553"/>
        <end position="1630"/>
    </location>
</feature>
<dbReference type="Pfam" id="PF23562">
    <property type="entry name" value="AMP-binding_C_3"/>
    <property type="match status" value="1"/>
</dbReference>
<dbReference type="InterPro" id="IPR042099">
    <property type="entry name" value="ANL_N_sf"/>
</dbReference>
<dbReference type="Gene3D" id="3.40.50.12780">
    <property type="entry name" value="N-terminal domain of ligase-like"/>
    <property type="match status" value="1"/>
</dbReference>
<keyword evidence="3" id="KW-0597">Phosphoprotein</keyword>
<dbReference type="InterPro" id="IPR000873">
    <property type="entry name" value="AMP-dep_synth/lig_dom"/>
</dbReference>
<dbReference type="InterPro" id="IPR041068">
    <property type="entry name" value="HTH_51"/>
</dbReference>
<dbReference type="SUPFAM" id="SSF53474">
    <property type="entry name" value="alpha/beta-Hydrolases"/>
    <property type="match status" value="1"/>
</dbReference>
<dbReference type="InterPro" id="IPR020845">
    <property type="entry name" value="AMP-binding_CS"/>
</dbReference>
<feature type="active site" description="Proton donor; for dehydratase activity" evidence="7">
    <location>
        <position position="1415"/>
    </location>
</feature>
<feature type="domain" description="Ketosynthase family 3 (KS3)" evidence="9">
    <location>
        <begin position="303"/>
        <end position="715"/>
    </location>
</feature>
<accession>A0A2V1E0Q0</accession>
<dbReference type="Gene3D" id="1.10.1200.10">
    <property type="entry name" value="ACP-like"/>
    <property type="match status" value="1"/>
</dbReference>
<dbReference type="Gene3D" id="3.30.70.3290">
    <property type="match status" value="1"/>
</dbReference>
<dbReference type="PANTHER" id="PTHR43775">
    <property type="entry name" value="FATTY ACID SYNTHASE"/>
    <property type="match status" value="1"/>
</dbReference>
<dbReference type="SUPFAM" id="SSF47336">
    <property type="entry name" value="ACP-like"/>
    <property type="match status" value="1"/>
</dbReference>
<dbReference type="SUPFAM" id="SSF53901">
    <property type="entry name" value="Thiolase-like"/>
    <property type="match status" value="1"/>
</dbReference>
<dbReference type="PROSITE" id="PS52004">
    <property type="entry name" value="KS3_2"/>
    <property type="match status" value="1"/>
</dbReference>
<dbReference type="InterPro" id="IPR016039">
    <property type="entry name" value="Thiolase-like"/>
</dbReference>
<dbReference type="InterPro" id="IPR036736">
    <property type="entry name" value="ACP-like_sf"/>
</dbReference>
<feature type="active site" description="Proton acceptor; for dehydratase activity" evidence="7">
    <location>
        <position position="1231"/>
    </location>
</feature>
<dbReference type="CDD" id="cd00833">
    <property type="entry name" value="PKS"/>
    <property type="match status" value="1"/>
</dbReference>
<evidence type="ECO:0000256" key="4">
    <source>
        <dbReference type="ARBA" id="ARBA00022603"/>
    </source>
</evidence>
<dbReference type="GO" id="GO:0016787">
    <property type="term" value="F:hydrolase activity"/>
    <property type="evidence" value="ECO:0007669"/>
    <property type="project" value="InterPro"/>
</dbReference>
<dbReference type="PROSITE" id="PS00606">
    <property type="entry name" value="KS3_1"/>
    <property type="match status" value="1"/>
</dbReference>
<feature type="region of interest" description="C-terminal hotdog fold" evidence="7">
    <location>
        <begin position="1356"/>
        <end position="1506"/>
    </location>
</feature>
<dbReference type="Gene3D" id="3.10.129.110">
    <property type="entry name" value="Polyketide synthase dehydratase"/>
    <property type="match status" value="1"/>
</dbReference>
<protein>
    <submittedName>
        <fullName evidence="11">Uncharacterized protein</fullName>
    </submittedName>
</protein>
<evidence type="ECO:0000256" key="3">
    <source>
        <dbReference type="ARBA" id="ARBA00022553"/>
    </source>
</evidence>
<dbReference type="PANTHER" id="PTHR43775:SF21">
    <property type="entry name" value="NON-REDUCING POLYKETIDE SYNTHASE AUSA-RELATED"/>
    <property type="match status" value="1"/>
</dbReference>
<dbReference type="EMBL" id="KZ805336">
    <property type="protein sequence ID" value="PVI03045.1"/>
    <property type="molecule type" value="Genomic_DNA"/>
</dbReference>
<feature type="domain" description="PKS/mFAS DH" evidence="10">
    <location>
        <begin position="1197"/>
        <end position="1506"/>
    </location>
</feature>
<dbReference type="InterPro" id="IPR018201">
    <property type="entry name" value="Ketoacyl_synth_AS"/>
</dbReference>
<dbReference type="InterPro" id="IPR014043">
    <property type="entry name" value="Acyl_transferase_dom"/>
</dbReference>
<dbReference type="InterPro" id="IPR016035">
    <property type="entry name" value="Acyl_Trfase/lysoPLipase"/>
</dbReference>
<dbReference type="InterPro" id="IPR013217">
    <property type="entry name" value="Methyltransf_12"/>
</dbReference>
<sequence>MHEQLDAPNTLLTPLTLLLQIVQYVEFLSKEGRNHAEIDSSAALCGFCTGLLAACAVASSKNDEELALNTCISLRLAVAIGAFVDLKECQREPSERTCCFAARWTSESARVNLVEVLSRSPGTYVSVKQDKCSVTVTTRKSSYLKIVKMVESPGLFIQKIYLQGQFHTIENSDIYDKLGHLIEDVEEFRLPKLRRKTFPLTKLLNRTLPTREDVSEALLRAVLLETCDWASSLPAAISSIPKSHPRNALALGLVRCIQANIAEQYNINVIPSHFGSETRRSGDSNSIDMNDSIQDKLRPCYGDDAIAVVGMACRFPEADTPDEFWDLLARGGSTLTQVPENRFGDTAAASGEAKWGNFLREPGAFDHKFFKMSAREALYTDPQQRLVLEVAYEALRSSGYLRTTEREKSVGCYMGVGSVDYIDNIASNSHNAFSATGSLRAFISGKVSHYFDWAGPSLTFDTACSSSLVAIHNACKDIRSGECNMAIAGGVNVITSPFLYEALGAASFLSPTGASHAFEDTANGYCRGEGCGVVVLKRLSDALAQGDRILATIPSSGVNQNSAISPITVPVSSSQADLYSHITSRAAVDPKDVTYVEAHGTGTAKGDPVEIESIRKVFGRSAKDDTLFLGSVKNNIGHLEAASGIAALLKVILMIQKKSIPPHARFRKLRSNVAPLEADNIAISTSVRPWNVDWKAAVVNNYGASGCNASVLVCQAPTLPKTTRSLAVSSKGIEKQLLRVSAQSESAFHQTCKDLSDLISAEEPGSNSDFLRRLAFELAYRFDVSHPFSFTTTATSAEEFRRQLAKVSSNELIISPKPAKRPWAILCFGGQTRDFVGLDREVYSSCAVFKRHIDECDSLCKKLWWEDAIFPTIFEKEPVKDIVKLHCSLFALQYASAKSWINAGLSVETVVGHSFGQFTALCVAGILSLEHAFWYVTKRAQCIETSWSAEKGSMLVVEADLSTVKGLATKEIEIACHNAQNSFVLSGPVASLDNLEASIRREGKSMGVHASKRLAVTHGFHSHLMDPMLPELLATAELLSFQKPKIPIEECSQDGLNGDMTPTRLIAHSREPVYFVDAIKRISSRFNQACWIEAGSSSGITSMVKRILKPIAAREDVFLPMNLEEGFGINNLSDTIEKLSGLGVHVSHWSHCEPPSADFGYLDLPPYSFEKSNHWLPYINPKRDSCASPSIGNDRFTGLVQFIKFTDNAKLNAVFEVNCASDEYKLCVAGHAVAGNGLCPVSLYVEILTRAMMTYMKSAGNTTYLPHIDDLQIDAPLGLEPSDTVSLLLIRIPEKSNTWVFEFVSGAVSATQKTVRHAKGTASLESPEKPSLKTQRRQFQRLLDSTNPKTILNGLEVTFMQGPLIYDVFGSIVDYRDYYRGVKRIAAKGDVSVGLVVSSTQGSLHECVSDPLTVDNFLQVAGIHVNVLRKKKAGHIFVCSRIGRLMVYDGIVLQAKENKWIVYAASDSMGDNLMESDMYVSDYDTGALVLSLTGVRFASVPEASLKRFFGGKKDDGSIVLPSQQPTPMVDTRSPAKVRTASIAVSEAGSDLTEAPFDALPKLKEIVSSLCDIPTKDLSKDSLLEDIGVDSLLMSEVIREINSAFSITLALPDVSNTSTLHGLSLVVGEKVTGVNVITPSSLSSATISSSIIDSFKGNMPALPPIPDLEPPGKDISSHLAEILTFKMLDWTLLLPWNRLLNTHATKCFANLRGKFDDFARETGLEDFQKSVYPLQAELVVCFVVEAFKQLGCDIALTRQNDRLPSVNTLPIHCQLLFQLYTILQDAGLIVAQERRYIRTDHPVPTISAAQAFNRIIDAFPQHVDEHRLLNTTGPHLAQLLTGEADPIATIFGAKDSMQLIGRVYTYAPLFATGSKLLVDFLTNLLGKTNGSRPVRILEIGAGTGGTTTTVIETLSRLGVDLEYWFTDVSPSFVNAAKRKFASCQSMKFATVNIEKDPPANLHSYFDIAISTNCIHATQDLVQSTSNIRKCLGADGILCLLELTRTLYWFDLVFGLLDGWWRFQDGRQYALVNEMEWNKVLHKSGYSHVDWSVGDSQESRHLRLILASNSQEEPVTLHSNRLRRVSHAKAYVETVQFAEEEGIPLLADIYYPLHEVEQPSPRQQVKKPVALMIHGGGHIMLSRKDVRHSQIKYLFDRGFLPVSVDYRLCPEMSLENGPMHDVCTALNWVRTKLPELDLAHPYTSADGSRVVAVGWSTGGTLAMSLAFKAQSRHLSPPDAILAFYCPTNYADDFWTKSNVPFGSENWIENSTFRWNDAVATTPITAYNIPASNAKFATGGWMAQRDVRSQMALHMNWKGQTLPVLMGALSLRDGPYRDEATESKDLTIFSQPDPAQLDSINPHSNIQLGNYRTPTFIIHGTEDDLIPVQQVKATFEAMQQQGVVSELRGIWPDMGSLYEKFNTPVFDASLAPPPDATIKTAYHLVNFNARKNANHEFCLQAEKLPGTDQIYLVSITHSDFERAIVACRSWILENIASTRSSGGDGTSVKKPIALLIESDVSILIYMWALFGLGVPVLLLSIRLSPDALRHLLSEVKAQGIIASPRLQGLANEVVSGWFSENPEPTIYLRESYQFFLNSTAIESSSPNSDTWPESSYGGDSDRDVLILHSSGTTGLPKPIRQSHRYILNYGQCHDSPDQMTAVGRTVSTLPLFHGFGLLTPLLSLTIGKTFVIPPPNVIPSAPIVTALLKASSARSLITVPSIIEEIHNLPNNEGTEIMSKLDFVGCGGGMLKPNLGNTLAKSGAKIVNSYGCTEAGPLSVMYKPGEDHDWRYFKLRPDMPIQIHHASDPTPQIRLTVKIPGWDDQFELQDFFEQSHEQADKKGIYLRPLERTDSVIVLKNGEKVSPYLLESLLSARDDVKGALVVGTGYFQLGLIIEPTEAAKKIPTGEFKSLIWETITQASLSIDAHARITSPDAIIVLKGNEEMKRSDKGAILPRQ</sequence>
<dbReference type="Pfam" id="PF00501">
    <property type="entry name" value="AMP-binding"/>
    <property type="match status" value="1"/>
</dbReference>
<dbReference type="Gene3D" id="3.40.50.1820">
    <property type="entry name" value="alpha/beta hydrolase"/>
    <property type="match status" value="1"/>
</dbReference>
<keyword evidence="12" id="KW-1185">Reference proteome</keyword>
<evidence type="ECO:0000259" key="10">
    <source>
        <dbReference type="PROSITE" id="PS52019"/>
    </source>
</evidence>
<dbReference type="InterPro" id="IPR049900">
    <property type="entry name" value="PKS_mFAS_DH"/>
</dbReference>
<dbReference type="Gene3D" id="3.40.366.10">
    <property type="entry name" value="Malonyl-Coenzyme A Acyl Carrier Protein, domain 2"/>
    <property type="match status" value="2"/>
</dbReference>
<dbReference type="InterPro" id="IPR032088">
    <property type="entry name" value="SAT"/>
</dbReference>
<evidence type="ECO:0000256" key="1">
    <source>
        <dbReference type="ARBA" id="ARBA00005179"/>
    </source>
</evidence>
<dbReference type="SUPFAM" id="SSF52151">
    <property type="entry name" value="FabD/lysophospholipase-like"/>
    <property type="match status" value="1"/>
</dbReference>
<dbReference type="Gene3D" id="3.40.50.150">
    <property type="entry name" value="Vaccinia Virus protein VP39"/>
    <property type="match status" value="1"/>
</dbReference>
<dbReference type="InterPro" id="IPR009081">
    <property type="entry name" value="PP-bd_ACP"/>
</dbReference>
<dbReference type="PROSITE" id="PS50075">
    <property type="entry name" value="CARRIER"/>
    <property type="match status" value="1"/>
</dbReference>
<evidence type="ECO:0000259" key="9">
    <source>
        <dbReference type="PROSITE" id="PS52004"/>
    </source>
</evidence>
<evidence type="ECO:0000313" key="12">
    <source>
        <dbReference type="Proteomes" id="UP000244855"/>
    </source>
</evidence>
<keyword evidence="2" id="KW-0596">Phosphopantetheine</keyword>
<dbReference type="InterPro" id="IPR013094">
    <property type="entry name" value="AB_hydrolase_3"/>
</dbReference>
<evidence type="ECO:0000256" key="6">
    <source>
        <dbReference type="ARBA" id="ARBA00023268"/>
    </source>
</evidence>
<dbReference type="InterPro" id="IPR050091">
    <property type="entry name" value="PKS_NRPS_Biosynth_Enz"/>
</dbReference>
<dbReference type="OrthoDB" id="429813at2759"/>
<dbReference type="PROSITE" id="PS00455">
    <property type="entry name" value="AMP_BINDING"/>
    <property type="match status" value="1"/>
</dbReference>
<dbReference type="GO" id="GO:0004312">
    <property type="term" value="F:fatty acid synthase activity"/>
    <property type="evidence" value="ECO:0007669"/>
    <property type="project" value="TreeGrafter"/>
</dbReference>
<feature type="region of interest" description="N-terminal hotdog fold" evidence="7">
    <location>
        <begin position="1197"/>
        <end position="1329"/>
    </location>
</feature>
<dbReference type="InterPro" id="IPR029063">
    <property type="entry name" value="SAM-dependent_MTases_sf"/>
</dbReference>
<dbReference type="InterPro" id="IPR020841">
    <property type="entry name" value="PKS_Beta-ketoAc_synthase_dom"/>
</dbReference>
<dbReference type="SUPFAM" id="SSF56801">
    <property type="entry name" value="Acetyl-CoA synthetase-like"/>
    <property type="match status" value="1"/>
</dbReference>
<gene>
    <name evidence="11" type="ORF">DM02DRAFT_670138</name>
</gene>
<evidence type="ECO:0000256" key="5">
    <source>
        <dbReference type="ARBA" id="ARBA00022679"/>
    </source>
</evidence>
<dbReference type="InterPro" id="IPR014031">
    <property type="entry name" value="Ketoacyl_synth_C"/>
</dbReference>
<dbReference type="Pfam" id="PF00109">
    <property type="entry name" value="ketoacyl-synt"/>
    <property type="match status" value="1"/>
</dbReference>
<dbReference type="Pfam" id="PF02801">
    <property type="entry name" value="Ketoacyl-synt_C"/>
    <property type="match status" value="1"/>
</dbReference>
<keyword evidence="6" id="KW-0511">Multifunctional enzyme</keyword>
<evidence type="ECO:0000313" key="11">
    <source>
        <dbReference type="EMBL" id="PVI03045.1"/>
    </source>
</evidence>
<reference evidence="11 12" key="1">
    <citation type="journal article" date="2018" name="Sci. Rep.">
        <title>Comparative genomics provides insights into the lifestyle and reveals functional heterogeneity of dark septate endophytic fungi.</title>
        <authorList>
            <person name="Knapp D.G."/>
            <person name="Nemeth J.B."/>
            <person name="Barry K."/>
            <person name="Hainaut M."/>
            <person name="Henrissat B."/>
            <person name="Johnson J."/>
            <person name="Kuo A."/>
            <person name="Lim J.H.P."/>
            <person name="Lipzen A."/>
            <person name="Nolan M."/>
            <person name="Ohm R.A."/>
            <person name="Tamas L."/>
            <person name="Grigoriev I.V."/>
            <person name="Spatafora J.W."/>
            <person name="Nagy L.G."/>
            <person name="Kovacs G.M."/>
        </authorList>
    </citation>
    <scope>NUCLEOTIDE SEQUENCE [LARGE SCALE GENOMIC DNA]</scope>
    <source>
        <strain evidence="11 12">DSE2036</strain>
    </source>
</reference>
<dbReference type="GO" id="GO:0006633">
    <property type="term" value="P:fatty acid biosynthetic process"/>
    <property type="evidence" value="ECO:0007669"/>
    <property type="project" value="InterPro"/>
</dbReference>
<dbReference type="InterPro" id="IPR042104">
    <property type="entry name" value="PKS_dehydratase_sf"/>
</dbReference>
<dbReference type="SUPFAM" id="SSF53335">
    <property type="entry name" value="S-adenosyl-L-methionine-dependent methyltransferases"/>
    <property type="match status" value="1"/>
</dbReference>
<dbReference type="SMART" id="SM00825">
    <property type="entry name" value="PKS_KS"/>
    <property type="match status" value="1"/>
</dbReference>
<dbReference type="Pfam" id="PF00550">
    <property type="entry name" value="PP-binding"/>
    <property type="match status" value="1"/>
</dbReference>
<dbReference type="InterPro" id="IPR001227">
    <property type="entry name" value="Ac_transferase_dom_sf"/>
</dbReference>
<evidence type="ECO:0000256" key="7">
    <source>
        <dbReference type="PROSITE-ProRule" id="PRU01363"/>
    </source>
</evidence>
<dbReference type="InterPro" id="IPR029058">
    <property type="entry name" value="AB_hydrolase_fold"/>
</dbReference>
<dbReference type="STRING" id="97972.A0A2V1E0Q0"/>
<organism evidence="11 12">
    <name type="scientific">Periconia macrospinosa</name>
    <dbReference type="NCBI Taxonomy" id="97972"/>
    <lineage>
        <taxon>Eukaryota</taxon>
        <taxon>Fungi</taxon>
        <taxon>Dikarya</taxon>
        <taxon>Ascomycota</taxon>
        <taxon>Pezizomycotina</taxon>
        <taxon>Dothideomycetes</taxon>
        <taxon>Pleosporomycetidae</taxon>
        <taxon>Pleosporales</taxon>
        <taxon>Massarineae</taxon>
        <taxon>Periconiaceae</taxon>
        <taxon>Periconia</taxon>
    </lineage>
</organism>
<comment type="pathway">
    <text evidence="1">Secondary metabolite biosynthesis.</text>
</comment>
<dbReference type="GO" id="GO:0044550">
    <property type="term" value="P:secondary metabolite biosynthetic process"/>
    <property type="evidence" value="ECO:0007669"/>
    <property type="project" value="TreeGrafter"/>
</dbReference>
<dbReference type="InterPro" id="IPR014030">
    <property type="entry name" value="Ketoacyl_synth_N"/>
</dbReference>
<dbReference type="Pfam" id="PF00698">
    <property type="entry name" value="Acyl_transf_1"/>
    <property type="match status" value="1"/>
</dbReference>
<dbReference type="Pfam" id="PF18558">
    <property type="entry name" value="HTH_51"/>
    <property type="match status" value="1"/>
</dbReference>
<keyword evidence="4" id="KW-0489">Methyltransferase</keyword>
<dbReference type="Proteomes" id="UP000244855">
    <property type="component" value="Unassembled WGS sequence"/>
</dbReference>
<dbReference type="GO" id="GO:0004315">
    <property type="term" value="F:3-oxoacyl-[acyl-carrier-protein] synthase activity"/>
    <property type="evidence" value="ECO:0007669"/>
    <property type="project" value="InterPro"/>
</dbReference>
<dbReference type="InterPro" id="IPR016036">
    <property type="entry name" value="Malonyl_transacylase_ACP-bd"/>
</dbReference>
<evidence type="ECO:0000259" key="8">
    <source>
        <dbReference type="PROSITE" id="PS50075"/>
    </source>
</evidence>
<dbReference type="GO" id="GO:0008168">
    <property type="term" value="F:methyltransferase activity"/>
    <property type="evidence" value="ECO:0007669"/>
    <property type="project" value="UniProtKB-KW"/>
</dbReference>
<dbReference type="Pfam" id="PF08242">
    <property type="entry name" value="Methyltransf_12"/>
    <property type="match status" value="1"/>
</dbReference>
<keyword evidence="5" id="KW-0808">Transferase</keyword>
<dbReference type="PROSITE" id="PS52019">
    <property type="entry name" value="PKS_MFAS_DH"/>
    <property type="match status" value="1"/>
</dbReference>
<evidence type="ECO:0000256" key="2">
    <source>
        <dbReference type="ARBA" id="ARBA00022450"/>
    </source>
</evidence>
<dbReference type="SMART" id="SM00827">
    <property type="entry name" value="PKS_AT"/>
    <property type="match status" value="1"/>
</dbReference>
<name>A0A2V1E0Q0_9PLEO</name>
<dbReference type="Pfam" id="PF07859">
    <property type="entry name" value="Abhydrolase_3"/>
    <property type="match status" value="1"/>
</dbReference>
<dbReference type="Gene3D" id="3.40.47.10">
    <property type="match status" value="1"/>
</dbReference>
<proteinExistence type="predicted"/>
<dbReference type="GO" id="GO:0032259">
    <property type="term" value="P:methylation"/>
    <property type="evidence" value="ECO:0007669"/>
    <property type="project" value="UniProtKB-KW"/>
</dbReference>